<gene>
    <name evidence="2" type="ORF">F0562_008401</name>
</gene>
<dbReference type="AlphaFoldDB" id="A0A5J5A9A5"/>
<sequence>MNTKLNKGGNDAVSCDDESDICHLNIEAFESEMTPPGMTKGPGCMEGAPSARMSHAQELSPLSRQDKFSFICILHNMGL</sequence>
<keyword evidence="3" id="KW-1185">Reference proteome</keyword>
<evidence type="ECO:0000313" key="3">
    <source>
        <dbReference type="Proteomes" id="UP000325577"/>
    </source>
</evidence>
<name>A0A5J5A9A5_9ASTE</name>
<reference evidence="2 3" key="1">
    <citation type="submission" date="2019-09" db="EMBL/GenBank/DDBJ databases">
        <title>A chromosome-level genome assembly of the Chinese tupelo Nyssa sinensis.</title>
        <authorList>
            <person name="Yang X."/>
            <person name="Kang M."/>
            <person name="Yang Y."/>
            <person name="Xiong H."/>
            <person name="Wang M."/>
            <person name="Zhang Z."/>
            <person name="Wang Z."/>
            <person name="Wu H."/>
            <person name="Ma T."/>
            <person name="Liu J."/>
            <person name="Xi Z."/>
        </authorList>
    </citation>
    <scope>NUCLEOTIDE SEQUENCE [LARGE SCALE GENOMIC DNA]</scope>
    <source>
        <strain evidence="2">J267</strain>
        <tissue evidence="2">Leaf</tissue>
    </source>
</reference>
<evidence type="ECO:0000313" key="2">
    <source>
        <dbReference type="EMBL" id="KAA8526396.1"/>
    </source>
</evidence>
<accession>A0A5J5A9A5</accession>
<proteinExistence type="predicted"/>
<feature type="region of interest" description="Disordered" evidence="1">
    <location>
        <begin position="32"/>
        <end position="52"/>
    </location>
</feature>
<protein>
    <submittedName>
        <fullName evidence="2">Uncharacterized protein</fullName>
    </submittedName>
</protein>
<evidence type="ECO:0000256" key="1">
    <source>
        <dbReference type="SAM" id="MobiDB-lite"/>
    </source>
</evidence>
<dbReference type="EMBL" id="CM018046">
    <property type="protein sequence ID" value="KAA8526396.1"/>
    <property type="molecule type" value="Genomic_DNA"/>
</dbReference>
<dbReference type="Proteomes" id="UP000325577">
    <property type="component" value="Linkage Group LG3"/>
</dbReference>
<organism evidence="2 3">
    <name type="scientific">Nyssa sinensis</name>
    <dbReference type="NCBI Taxonomy" id="561372"/>
    <lineage>
        <taxon>Eukaryota</taxon>
        <taxon>Viridiplantae</taxon>
        <taxon>Streptophyta</taxon>
        <taxon>Embryophyta</taxon>
        <taxon>Tracheophyta</taxon>
        <taxon>Spermatophyta</taxon>
        <taxon>Magnoliopsida</taxon>
        <taxon>eudicotyledons</taxon>
        <taxon>Gunneridae</taxon>
        <taxon>Pentapetalae</taxon>
        <taxon>asterids</taxon>
        <taxon>Cornales</taxon>
        <taxon>Nyssaceae</taxon>
        <taxon>Nyssa</taxon>
    </lineage>
</organism>